<accession>A0A3B0BX62</accession>
<dbReference type="OrthoDB" id="9814707at2"/>
<dbReference type="InterPro" id="IPR013320">
    <property type="entry name" value="ConA-like_dom_sf"/>
</dbReference>
<dbReference type="RefSeq" id="WP_120713992.1">
    <property type="nucleotide sequence ID" value="NZ_RBCJ01000005.1"/>
</dbReference>
<dbReference type="PIRSF" id="PIRSF022704">
    <property type="entry name" value="UCP022704"/>
    <property type="match status" value="1"/>
</dbReference>
<dbReference type="AlphaFoldDB" id="A0A3B0BX62"/>
<dbReference type="GO" id="GO:0004553">
    <property type="term" value="F:hydrolase activity, hydrolyzing O-glycosyl compounds"/>
    <property type="evidence" value="ECO:0007669"/>
    <property type="project" value="UniProtKB-ARBA"/>
</dbReference>
<dbReference type="Proteomes" id="UP000276603">
    <property type="component" value="Unassembled WGS sequence"/>
</dbReference>
<dbReference type="PANTHER" id="PTHR35332">
    <property type="entry name" value="REGULATION OF ENOLASE PROTEIN 1"/>
    <property type="match status" value="1"/>
</dbReference>
<dbReference type="InterPro" id="IPR009784">
    <property type="entry name" value="DUF1349"/>
</dbReference>
<dbReference type="Gene3D" id="2.60.120.200">
    <property type="match status" value="1"/>
</dbReference>
<keyword evidence="2" id="KW-1185">Reference proteome</keyword>
<dbReference type="EMBL" id="RBCJ01000005">
    <property type="protein sequence ID" value="RKN78095.1"/>
    <property type="molecule type" value="Genomic_DNA"/>
</dbReference>
<gene>
    <name evidence="1" type="ORF">D7Z94_23080</name>
</gene>
<proteinExistence type="predicted"/>
<evidence type="ECO:0000313" key="2">
    <source>
        <dbReference type="Proteomes" id="UP000276603"/>
    </source>
</evidence>
<comment type="caution">
    <text evidence="1">The sequence shown here is derived from an EMBL/GenBank/DDBJ whole genome shotgun (WGS) entry which is preliminary data.</text>
</comment>
<name>A0A3B0BX62_9FLAO</name>
<reference evidence="1 2" key="1">
    <citation type="submission" date="2018-10" db="EMBL/GenBank/DDBJ databases">
        <title>Ulvibacterium marinum gen. nov., sp. nov., a novel marine bacterium of the family Flavobacteriaceae, isolated from a culture of the green alga Ulva prolifera.</title>
        <authorList>
            <person name="Zhang Z."/>
        </authorList>
    </citation>
    <scope>NUCLEOTIDE SEQUENCE [LARGE SCALE GENOMIC DNA]</scope>
    <source>
        <strain evidence="1 2">CCMM003</strain>
    </source>
</reference>
<dbReference type="GO" id="GO:0005975">
    <property type="term" value="P:carbohydrate metabolic process"/>
    <property type="evidence" value="ECO:0007669"/>
    <property type="project" value="UniProtKB-ARBA"/>
</dbReference>
<evidence type="ECO:0000313" key="1">
    <source>
        <dbReference type="EMBL" id="RKN78095.1"/>
    </source>
</evidence>
<sequence>MKQMQWFNEPEEWNVDENDSLSMYVTPYTDFWRITHYGFTVDDGLFYHCTLGGEFQLNVKLTGEYRNRFDQMGLMIRKDEKNWIKTGVEYVDKKMHVSAVVTFEKSDWSVVELPHNPQSIWLKVIRRLDAVEIYYSLDNKGFKMLRLAYFPDNTPVMVGLTAAAPDGDGFKAVFEDFKIRHLPDVRRKKWLEDNKPD</sequence>
<organism evidence="1 2">
    <name type="scientific">Ulvibacterium marinum</name>
    <dbReference type="NCBI Taxonomy" id="2419782"/>
    <lineage>
        <taxon>Bacteria</taxon>
        <taxon>Pseudomonadati</taxon>
        <taxon>Bacteroidota</taxon>
        <taxon>Flavobacteriia</taxon>
        <taxon>Flavobacteriales</taxon>
        <taxon>Flavobacteriaceae</taxon>
        <taxon>Ulvibacterium</taxon>
    </lineage>
</organism>
<dbReference type="SUPFAM" id="SSF49899">
    <property type="entry name" value="Concanavalin A-like lectins/glucanases"/>
    <property type="match status" value="1"/>
</dbReference>
<dbReference type="Pfam" id="PF07081">
    <property type="entry name" value="DUF1349"/>
    <property type="match status" value="1"/>
</dbReference>
<dbReference type="PANTHER" id="PTHR35332:SF2">
    <property type="entry name" value="REGULATION OF ENOLASE PROTEIN 1"/>
    <property type="match status" value="1"/>
</dbReference>
<protein>
    <submittedName>
        <fullName evidence="1">DUF1349 domain-containing protein</fullName>
    </submittedName>
</protein>
<dbReference type="InterPro" id="IPR015987">
    <property type="entry name" value="UCP022704"/>
</dbReference>